<evidence type="ECO:0000313" key="1">
    <source>
        <dbReference type="EMBL" id="KAK7539986.1"/>
    </source>
</evidence>
<reference evidence="1 2" key="1">
    <citation type="submission" date="2024-04" db="EMBL/GenBank/DDBJ databases">
        <title>Phyllosticta paracitricarpa is synonymous to the EU quarantine fungus P. citricarpa based on phylogenomic analyses.</title>
        <authorList>
            <consortium name="Lawrence Berkeley National Laboratory"/>
            <person name="Van ingen-buijs V.A."/>
            <person name="Van westerhoven A.C."/>
            <person name="Haridas S."/>
            <person name="Skiadas P."/>
            <person name="Martin F."/>
            <person name="Groenewald J.Z."/>
            <person name="Crous P.W."/>
            <person name="Seidl M.F."/>
        </authorList>
    </citation>
    <scope>NUCLEOTIDE SEQUENCE [LARGE SCALE GENOMIC DNA]</scope>
    <source>
        <strain evidence="1 2">CPC 17464</strain>
    </source>
</reference>
<dbReference type="RefSeq" id="XP_066657257.1">
    <property type="nucleotide sequence ID" value="XM_066795221.1"/>
</dbReference>
<evidence type="ECO:0000313" key="2">
    <source>
        <dbReference type="Proteomes" id="UP001360953"/>
    </source>
</evidence>
<organism evidence="1 2">
    <name type="scientific">Phyllosticta citribraziliensis</name>
    <dbReference type="NCBI Taxonomy" id="989973"/>
    <lineage>
        <taxon>Eukaryota</taxon>
        <taxon>Fungi</taxon>
        <taxon>Dikarya</taxon>
        <taxon>Ascomycota</taxon>
        <taxon>Pezizomycotina</taxon>
        <taxon>Dothideomycetes</taxon>
        <taxon>Dothideomycetes incertae sedis</taxon>
        <taxon>Botryosphaeriales</taxon>
        <taxon>Phyllostictaceae</taxon>
        <taxon>Phyllosticta</taxon>
    </lineage>
</organism>
<keyword evidence="2" id="KW-1185">Reference proteome</keyword>
<gene>
    <name evidence="1" type="ORF">J3D65DRAFT_303958</name>
</gene>
<comment type="caution">
    <text evidence="1">The sequence shown here is derived from an EMBL/GenBank/DDBJ whole genome shotgun (WGS) entry which is preliminary data.</text>
</comment>
<name>A0ABR1LZP5_9PEZI</name>
<dbReference type="EMBL" id="JBBPEH010000004">
    <property type="protein sequence ID" value="KAK7539986.1"/>
    <property type="molecule type" value="Genomic_DNA"/>
</dbReference>
<dbReference type="GeneID" id="92028127"/>
<protein>
    <submittedName>
        <fullName evidence="1">Uncharacterized protein</fullName>
    </submittedName>
</protein>
<proteinExistence type="predicted"/>
<sequence length="261" mass="29467">MTESEILMPRHSGRPSRHRDVIQRGMWYPGDIERCLSVSALPFWLWASPSRAETARTSTATMKTACYTGSHTLTIRRISLDQRPKTLSKAPPMKCDISVCHLAIGEAHIKSAADMRPCTTVGALPLIWFKFPAFWVVRTDWTAGLLPSVRNASRLLPLRISKMELGLSFTAALTSCEDASFRRFHTLEYCEPADQVQGGFSKPRLSPVSIYKEIDDQVYHFFFGQMRARFPVAQGLQEATAFYVAAYIISRPNMLNSSRCR</sequence>
<accession>A0ABR1LZP5</accession>
<dbReference type="Proteomes" id="UP001360953">
    <property type="component" value="Unassembled WGS sequence"/>
</dbReference>